<dbReference type="Proteomes" id="UP000317977">
    <property type="component" value="Unassembled WGS sequence"/>
</dbReference>
<proteinExistence type="predicted"/>
<dbReference type="Pfam" id="PF10134">
    <property type="entry name" value="RPA"/>
    <property type="match status" value="1"/>
</dbReference>
<dbReference type="EMBL" id="SJPX01000004">
    <property type="protein sequence ID" value="TWU49495.1"/>
    <property type="molecule type" value="Genomic_DNA"/>
</dbReference>
<dbReference type="RefSeq" id="WP_146535745.1">
    <property type="nucleotide sequence ID" value="NZ_SJPX01000004.1"/>
</dbReference>
<dbReference type="AlphaFoldDB" id="A0A5C6ELX6"/>
<sequence length="356" mass="40720">MKDESSITRNPLLPERYSDDLFICDITDAIPKDDMGSMEHPIFSLSTKPDTRIREYNHNDINITVTPSSSGLATIHDKDILIYCISQLIAKLNDGQEAKRALHLTAHDLLVTTNRTTDGRGYEQLIAAFDRLSGTRIKTNLKAGGEEITEGFGLIDSWRVVRQTKSGRMSEIRVNLSDWIFNAVHAREVLTLSREYFRLRRPLDRRMYELARKHCGRKTEWKISLDLLRKKCGSGSTSKEFKRLVKKVVQDDAANSHFPDYRVRLLERGNGEEDQVVFQSRGSIPAIAGKEAAAFIPELDPDTYHDARLECPGWDVRELEKQWRDWLAMSDAQPPRNVNAAFIGFCRKWNARRGLS</sequence>
<protein>
    <submittedName>
        <fullName evidence="1">Replication initiator protein A</fullName>
    </submittedName>
</protein>
<evidence type="ECO:0000313" key="2">
    <source>
        <dbReference type="Proteomes" id="UP000317977"/>
    </source>
</evidence>
<accession>A0A5C6ELX6</accession>
<name>A0A5C6ELX6_9BACT</name>
<reference evidence="1 2" key="1">
    <citation type="submission" date="2019-02" db="EMBL/GenBank/DDBJ databases">
        <title>Deep-cultivation of Planctomycetes and their phenomic and genomic characterization uncovers novel biology.</title>
        <authorList>
            <person name="Wiegand S."/>
            <person name="Jogler M."/>
            <person name="Boedeker C."/>
            <person name="Pinto D."/>
            <person name="Vollmers J."/>
            <person name="Rivas-Marin E."/>
            <person name="Kohn T."/>
            <person name="Peeters S.H."/>
            <person name="Heuer A."/>
            <person name="Rast P."/>
            <person name="Oberbeckmann S."/>
            <person name="Bunk B."/>
            <person name="Jeske O."/>
            <person name="Meyerdierks A."/>
            <person name="Storesund J.E."/>
            <person name="Kallscheuer N."/>
            <person name="Luecker S."/>
            <person name="Lage O.M."/>
            <person name="Pohl T."/>
            <person name="Merkel B.J."/>
            <person name="Hornburger P."/>
            <person name="Mueller R.-W."/>
            <person name="Bruemmer F."/>
            <person name="Labrenz M."/>
            <person name="Spormann A.M."/>
            <person name="Op Den Camp H."/>
            <person name="Overmann J."/>
            <person name="Amann R."/>
            <person name="Jetten M.S.M."/>
            <person name="Mascher T."/>
            <person name="Medema M.H."/>
            <person name="Devos D.P."/>
            <person name="Kaster A.-K."/>
            <person name="Ovreas L."/>
            <person name="Rohde M."/>
            <person name="Galperin M.Y."/>
            <person name="Jogler C."/>
        </authorList>
    </citation>
    <scope>NUCLEOTIDE SEQUENCE [LARGE SCALE GENOMIC DNA]</scope>
    <source>
        <strain evidence="1 2">Poly59</strain>
    </source>
</reference>
<keyword evidence="2" id="KW-1185">Reference proteome</keyword>
<evidence type="ECO:0000313" key="1">
    <source>
        <dbReference type="EMBL" id="TWU49495.1"/>
    </source>
</evidence>
<organism evidence="1 2">
    <name type="scientific">Rubripirellula reticaptiva</name>
    <dbReference type="NCBI Taxonomy" id="2528013"/>
    <lineage>
        <taxon>Bacteria</taxon>
        <taxon>Pseudomonadati</taxon>
        <taxon>Planctomycetota</taxon>
        <taxon>Planctomycetia</taxon>
        <taxon>Pirellulales</taxon>
        <taxon>Pirellulaceae</taxon>
        <taxon>Rubripirellula</taxon>
    </lineage>
</organism>
<comment type="caution">
    <text evidence="1">The sequence shown here is derived from an EMBL/GenBank/DDBJ whole genome shotgun (WGS) entry which is preliminary data.</text>
</comment>
<gene>
    <name evidence="1" type="ORF">Poly59_41100</name>
</gene>
<dbReference type="OrthoDB" id="581589at2"/>
<dbReference type="InterPro" id="IPR018777">
    <property type="entry name" value="Replication_initiator_prot_A"/>
</dbReference>